<dbReference type="EMBL" id="JAPFFK010000002">
    <property type="protein sequence ID" value="KAJ6775016.1"/>
    <property type="molecule type" value="Genomic_DNA"/>
</dbReference>
<organism evidence="5 6">
    <name type="scientific">Salix purpurea</name>
    <name type="common">Purple osier willow</name>
    <dbReference type="NCBI Taxonomy" id="77065"/>
    <lineage>
        <taxon>Eukaryota</taxon>
        <taxon>Viridiplantae</taxon>
        <taxon>Streptophyta</taxon>
        <taxon>Embryophyta</taxon>
        <taxon>Tracheophyta</taxon>
        <taxon>Spermatophyta</taxon>
        <taxon>Magnoliopsida</taxon>
        <taxon>eudicotyledons</taxon>
        <taxon>Gunneridae</taxon>
        <taxon>Pentapetalae</taxon>
        <taxon>rosids</taxon>
        <taxon>fabids</taxon>
        <taxon>Malpighiales</taxon>
        <taxon>Salicaceae</taxon>
        <taxon>Saliceae</taxon>
        <taxon>Salix</taxon>
    </lineage>
</organism>
<feature type="region of interest" description="Disordered" evidence="3">
    <location>
        <begin position="237"/>
        <end position="287"/>
    </location>
</feature>
<feature type="compositionally biased region" description="Basic and acidic residues" evidence="3">
    <location>
        <begin position="237"/>
        <end position="271"/>
    </location>
</feature>
<accession>A0A9Q1AL56</accession>
<dbReference type="Gene3D" id="3.60.10.10">
    <property type="entry name" value="Endonuclease/exonuclease/phosphatase"/>
    <property type="match status" value="1"/>
</dbReference>
<dbReference type="FunFam" id="3.60.10.10:FF:000092">
    <property type="entry name" value="Type I inositol polyphosphate 5-phosphatase 5"/>
    <property type="match status" value="1"/>
</dbReference>
<dbReference type="OrthoDB" id="1733597at2759"/>
<proteinExistence type="inferred from homology"/>
<reference evidence="5" key="2">
    <citation type="journal article" date="2023" name="Int. J. Mol. Sci.">
        <title>De Novo Assembly and Annotation of 11 Diverse Shrub Willow (Salix) Genomes Reveals Novel Gene Organization in Sex-Linked Regions.</title>
        <authorList>
            <person name="Hyden B."/>
            <person name="Feng K."/>
            <person name="Yates T.B."/>
            <person name="Jawdy S."/>
            <person name="Cereghino C."/>
            <person name="Smart L.B."/>
            <person name="Muchero W."/>
        </authorList>
    </citation>
    <scope>NUCLEOTIDE SEQUENCE</scope>
    <source>
        <tissue evidence="5">Shoot tip</tissue>
    </source>
</reference>
<evidence type="ECO:0000313" key="6">
    <source>
        <dbReference type="Proteomes" id="UP001151532"/>
    </source>
</evidence>
<protein>
    <submittedName>
        <fullName evidence="5">TYPE I INOSITOL POLYPHOSPHATE 5-PHOSPHATASE 5</fullName>
    </submittedName>
</protein>
<dbReference type="SUPFAM" id="SSF56219">
    <property type="entry name" value="DNase I-like"/>
    <property type="match status" value="1"/>
</dbReference>
<dbReference type="GO" id="GO:0004439">
    <property type="term" value="F:phosphatidylinositol-4,5-bisphosphate 5-phosphatase activity"/>
    <property type="evidence" value="ECO:0007669"/>
    <property type="project" value="TreeGrafter"/>
</dbReference>
<feature type="compositionally biased region" description="Polar residues" evidence="3">
    <location>
        <begin position="1"/>
        <end position="13"/>
    </location>
</feature>
<evidence type="ECO:0000256" key="1">
    <source>
        <dbReference type="ARBA" id="ARBA00010768"/>
    </source>
</evidence>
<keyword evidence="6" id="KW-1185">Reference proteome</keyword>
<reference evidence="5" key="1">
    <citation type="submission" date="2022-11" db="EMBL/GenBank/DDBJ databases">
        <authorList>
            <person name="Hyden B.L."/>
            <person name="Feng K."/>
            <person name="Yates T."/>
            <person name="Jawdy S."/>
            <person name="Smart L.B."/>
            <person name="Muchero W."/>
        </authorList>
    </citation>
    <scope>NUCLEOTIDE SEQUENCE</scope>
    <source>
        <tissue evidence="5">Shoot tip</tissue>
    </source>
</reference>
<dbReference type="InterPro" id="IPR036691">
    <property type="entry name" value="Endo/exonu/phosph_ase_sf"/>
</dbReference>
<evidence type="ECO:0000313" key="5">
    <source>
        <dbReference type="EMBL" id="KAJ6775016.1"/>
    </source>
</evidence>
<dbReference type="PANTHER" id="PTHR45666:SF3">
    <property type="entry name" value="TYPE I INOSITOL POLYPHOSPHATE 5-PHOSPHATASE 5"/>
    <property type="match status" value="1"/>
</dbReference>
<dbReference type="AlphaFoldDB" id="A0A9Q1AL56"/>
<sequence>MTKAKSPSNATSDDSFKNEKKKKSILPKIFSSKRNNSSGSNDDDILGSEGSDVEKKIAARKKTFTEAAPLMRKSFSERRSSSGIEGLNLSNFDQSMAPATEIKEFRICVATWNVGGKTPDPGLNLEDFLQVEDSADIYVCGFQEIVPLNAGNVLVIEDNEPAARWLALISQTLNKPLHDFTNYSSDSSHGSRGLNCNKDSKSHNFFHKPSLKVLSKNYRADSSLLKICNCHEEFQPRERQRTRKLSDPIDKLESAKELHLRPESWAEDMLHMPDMPTSPSSPTNRDL</sequence>
<evidence type="ECO:0000256" key="2">
    <source>
        <dbReference type="ARBA" id="ARBA00022801"/>
    </source>
</evidence>
<evidence type="ECO:0000256" key="3">
    <source>
        <dbReference type="SAM" id="MobiDB-lite"/>
    </source>
</evidence>
<dbReference type="InterPro" id="IPR045849">
    <property type="entry name" value="IP5P_plant"/>
</dbReference>
<dbReference type="Pfam" id="PF22669">
    <property type="entry name" value="Exo_endo_phos2"/>
    <property type="match status" value="1"/>
</dbReference>
<dbReference type="GO" id="GO:0004445">
    <property type="term" value="F:inositol-polyphosphate 5-phosphatase activity"/>
    <property type="evidence" value="ECO:0007669"/>
    <property type="project" value="InterPro"/>
</dbReference>
<keyword evidence="2" id="KW-0378">Hydrolase</keyword>
<feature type="region of interest" description="Disordered" evidence="3">
    <location>
        <begin position="1"/>
        <end position="52"/>
    </location>
</feature>
<dbReference type="GO" id="GO:0034485">
    <property type="term" value="F:phosphatidylinositol-3,4,5-trisphosphate 5-phosphatase activity"/>
    <property type="evidence" value="ECO:0007669"/>
    <property type="project" value="TreeGrafter"/>
</dbReference>
<name>A0A9Q1AL56_SALPP</name>
<feature type="compositionally biased region" description="Low complexity" evidence="3">
    <location>
        <begin position="277"/>
        <end position="287"/>
    </location>
</feature>
<dbReference type="InterPro" id="IPR000300">
    <property type="entry name" value="IPPc"/>
</dbReference>
<evidence type="ECO:0000259" key="4">
    <source>
        <dbReference type="Pfam" id="PF22669"/>
    </source>
</evidence>
<dbReference type="GO" id="GO:0046856">
    <property type="term" value="P:phosphatidylinositol dephosphorylation"/>
    <property type="evidence" value="ECO:0007669"/>
    <property type="project" value="InterPro"/>
</dbReference>
<comment type="similarity">
    <text evidence="1">Belongs to the inositol polyphosphate 5-phosphatase family.</text>
</comment>
<dbReference type="Proteomes" id="UP001151532">
    <property type="component" value="Chromosome 5"/>
</dbReference>
<comment type="caution">
    <text evidence="5">The sequence shown here is derived from an EMBL/GenBank/DDBJ whole genome shotgun (WGS) entry which is preliminary data.</text>
</comment>
<dbReference type="PANTHER" id="PTHR45666">
    <property type="entry name" value="TYPE IV INOSITOL POLYPHOSPHATE 5-PHOSPHATASE 9"/>
    <property type="match status" value="1"/>
</dbReference>
<gene>
    <name evidence="5" type="ORF">OIU79_018240</name>
</gene>
<feature type="domain" description="Inositol polyphosphate-related phosphatase" evidence="4">
    <location>
        <begin position="111"/>
        <end position="184"/>
    </location>
</feature>